<dbReference type="GO" id="GO:0050750">
    <property type="term" value="F:low-density lipoprotein particle receptor binding"/>
    <property type="evidence" value="ECO:0007669"/>
    <property type="project" value="Ensembl"/>
</dbReference>
<evidence type="ECO:0000256" key="4">
    <source>
        <dbReference type="ARBA" id="ARBA00022723"/>
    </source>
</evidence>
<dbReference type="OMA" id="MEKLLWC"/>
<evidence type="ECO:0000256" key="8">
    <source>
        <dbReference type="ARBA" id="ARBA00037561"/>
    </source>
</evidence>
<evidence type="ECO:0000256" key="10">
    <source>
        <dbReference type="PROSITE-ProRule" id="PRU01172"/>
    </source>
</evidence>
<organism evidence="13 14">
    <name type="scientific">Saimiri boliviensis boliviensis</name>
    <name type="common">Bolivian squirrel monkey</name>
    <dbReference type="NCBI Taxonomy" id="39432"/>
    <lineage>
        <taxon>Eukaryota</taxon>
        <taxon>Metazoa</taxon>
        <taxon>Chordata</taxon>
        <taxon>Craniata</taxon>
        <taxon>Vertebrata</taxon>
        <taxon>Euteleostomi</taxon>
        <taxon>Mammalia</taxon>
        <taxon>Eutheria</taxon>
        <taxon>Euarchontoglires</taxon>
        <taxon>Primates</taxon>
        <taxon>Haplorrhini</taxon>
        <taxon>Platyrrhini</taxon>
        <taxon>Cebidae</taxon>
        <taxon>Saimiriinae</taxon>
        <taxon>Saimiri</taxon>
    </lineage>
</organism>
<dbReference type="SUPFAM" id="SSF49899">
    <property type="entry name" value="Concanavalin A-like lectins/glucanases"/>
    <property type="match status" value="1"/>
</dbReference>
<dbReference type="GO" id="GO:0001849">
    <property type="term" value="F:complement component C1q complex binding"/>
    <property type="evidence" value="ECO:0007669"/>
    <property type="project" value="Ensembl"/>
</dbReference>
<comment type="subcellular location">
    <subcellularLocation>
        <location evidence="1 11">Secreted</location>
    </subcellularLocation>
</comment>
<dbReference type="OrthoDB" id="547680at2759"/>
<comment type="similarity">
    <text evidence="9 11">Belongs to the pentraxin family.</text>
</comment>
<keyword evidence="14" id="KW-1185">Reference proteome</keyword>
<keyword evidence="3" id="KW-0964">Secreted</keyword>
<dbReference type="Ensembl" id="ENSSBOT00000009978.1">
    <property type="protein sequence ID" value="ENSSBOP00000001738.1"/>
    <property type="gene ID" value="ENSSBOG00000009126.1"/>
</dbReference>
<comment type="cofactor">
    <cofactor evidence="11">
        <name>Ca(2+)</name>
        <dbReference type="ChEBI" id="CHEBI:29108"/>
    </cofactor>
    <text evidence="11">Binds 2 calcium ions per subunit.</text>
</comment>
<dbReference type="GO" id="GO:0006953">
    <property type="term" value="P:acute-phase response"/>
    <property type="evidence" value="ECO:0007669"/>
    <property type="project" value="UniProtKB-KW"/>
</dbReference>
<dbReference type="AlphaFoldDB" id="A0A2K6S300"/>
<dbReference type="Proteomes" id="UP000233220">
    <property type="component" value="Unplaced"/>
</dbReference>
<comment type="subunit">
    <text evidence="11">Homopentamer. Pentaxin (or pentraxin) have a discoid arrangement of 5 non-covalently bound subunits.</text>
</comment>
<dbReference type="PRINTS" id="PR00895">
    <property type="entry name" value="PENTAXIN"/>
</dbReference>
<dbReference type="GO" id="GO:0045087">
    <property type="term" value="P:innate immune response"/>
    <property type="evidence" value="ECO:0007669"/>
    <property type="project" value="TreeGrafter"/>
</dbReference>
<dbReference type="PROSITE" id="PS00289">
    <property type="entry name" value="PTX_1"/>
    <property type="match status" value="1"/>
</dbReference>
<evidence type="ECO:0000256" key="7">
    <source>
        <dbReference type="ARBA" id="ARBA00023157"/>
    </source>
</evidence>
<dbReference type="GO" id="GO:0042802">
    <property type="term" value="F:identical protein binding"/>
    <property type="evidence" value="ECO:0007669"/>
    <property type="project" value="Ensembl"/>
</dbReference>
<evidence type="ECO:0000259" key="12">
    <source>
        <dbReference type="PROSITE" id="PS51828"/>
    </source>
</evidence>
<dbReference type="Gene3D" id="2.60.120.200">
    <property type="match status" value="1"/>
</dbReference>
<dbReference type="GeneTree" id="ENSGT01100000263515"/>
<dbReference type="STRING" id="39432.ENSSBOP00000001738"/>
<reference evidence="13" key="1">
    <citation type="submission" date="2025-08" db="UniProtKB">
        <authorList>
            <consortium name="Ensembl"/>
        </authorList>
    </citation>
    <scope>IDENTIFICATION</scope>
</reference>
<evidence type="ECO:0000256" key="9">
    <source>
        <dbReference type="ARBA" id="ARBA00038102"/>
    </source>
</evidence>
<dbReference type="GO" id="GO:0005615">
    <property type="term" value="C:extracellular space"/>
    <property type="evidence" value="ECO:0007669"/>
    <property type="project" value="Ensembl"/>
</dbReference>
<comment type="caution">
    <text evidence="10">Lacks conserved residue(s) required for the propagation of feature annotation.</text>
</comment>
<proteinExistence type="inferred from homology"/>
<dbReference type="InterPro" id="IPR001759">
    <property type="entry name" value="PTX_dom"/>
</dbReference>
<evidence type="ECO:0000256" key="5">
    <source>
        <dbReference type="ARBA" id="ARBA00022729"/>
    </source>
</evidence>
<feature type="domain" description="Pentraxin (PTX)" evidence="12">
    <location>
        <begin position="25"/>
        <end position="225"/>
    </location>
</feature>
<evidence type="ECO:0000256" key="3">
    <source>
        <dbReference type="ARBA" id="ARBA00022525"/>
    </source>
</evidence>
<evidence type="ECO:0000256" key="2">
    <source>
        <dbReference type="ARBA" id="ARBA00022486"/>
    </source>
</evidence>
<gene>
    <name evidence="13" type="primary">CRP</name>
</gene>
<dbReference type="InterPro" id="IPR013320">
    <property type="entry name" value="ConA-like_dom_sf"/>
</dbReference>
<feature type="signal peptide" evidence="11">
    <location>
        <begin position="1"/>
        <end position="18"/>
    </location>
</feature>
<dbReference type="GO" id="GO:0042310">
    <property type="term" value="P:vasoconstriction"/>
    <property type="evidence" value="ECO:0007669"/>
    <property type="project" value="Ensembl"/>
</dbReference>
<dbReference type="GO" id="GO:0010628">
    <property type="term" value="P:positive regulation of gene expression"/>
    <property type="evidence" value="ECO:0007669"/>
    <property type="project" value="Ensembl"/>
</dbReference>
<sequence>MTMEKLLCFLVLTSFSHAFGQTDMSTKAFVFPKESDNSYVSLKAQSTKPLKAFTVCLHVYTELSLTRGYSIFSYASKKHSNDILIFWSKGRGYTLTVGGPEVLFETPEVTAPVHICTSWESASGIVEFWLDGKPRVRKSLKKGYTVGTEASIILGQDQDSFGGGFETNQSLVGDIGNVNMWDFVLSPDQINTVYAGGTFSPNVLDWRALKYEVHGEVYTKPQLWP</sequence>
<evidence type="ECO:0000256" key="11">
    <source>
        <dbReference type="RuleBase" id="RU362112"/>
    </source>
</evidence>
<dbReference type="GO" id="GO:0005509">
    <property type="term" value="F:calcium ion binding"/>
    <property type="evidence" value="ECO:0007669"/>
    <property type="project" value="Ensembl"/>
</dbReference>
<dbReference type="FunFam" id="2.60.120.200:FF:000070">
    <property type="entry name" value="Serum amyloid P-component"/>
    <property type="match status" value="1"/>
</dbReference>
<dbReference type="GO" id="GO:0032930">
    <property type="term" value="P:positive regulation of superoxide anion generation"/>
    <property type="evidence" value="ECO:0007669"/>
    <property type="project" value="Ensembl"/>
</dbReference>
<evidence type="ECO:0000256" key="6">
    <source>
        <dbReference type="ARBA" id="ARBA00022837"/>
    </source>
</evidence>
<protein>
    <recommendedName>
        <fullName evidence="11">Pentraxin family member</fullName>
    </recommendedName>
</protein>
<dbReference type="GO" id="GO:0010745">
    <property type="term" value="P:negative regulation of macrophage derived foam cell differentiation"/>
    <property type="evidence" value="ECO:0007669"/>
    <property type="project" value="Ensembl"/>
</dbReference>
<keyword evidence="5 11" id="KW-0732">Signal</keyword>
<comment type="function">
    <text evidence="8">Displays several functions associated with host defense: it promotes agglutination, bacterial capsular swelling, phagocytosis and complement fixation through its calcium-dependent binding to phosphorylcholine. Can interact with DNA and histones and may scavenge nuclear material released from damaged circulating cells.</text>
</comment>
<keyword evidence="6 11" id="KW-0106">Calcium</keyword>
<keyword evidence="4 11" id="KW-0479">Metal-binding</keyword>
<dbReference type="PANTHER" id="PTHR45869:SF7">
    <property type="entry name" value="C-REACTIVE PROTEIN"/>
    <property type="match status" value="1"/>
</dbReference>
<evidence type="ECO:0000313" key="13">
    <source>
        <dbReference type="Ensembl" id="ENSSBOP00000001738.1"/>
    </source>
</evidence>
<dbReference type="GO" id="GO:0032677">
    <property type="term" value="P:regulation of interleukin-8 production"/>
    <property type="evidence" value="ECO:0007669"/>
    <property type="project" value="Ensembl"/>
</dbReference>
<keyword evidence="7" id="KW-1015">Disulfide bond</keyword>
<keyword evidence="2" id="KW-0011">Acute phase</keyword>
<dbReference type="KEGG" id="sbq:101053782"/>
<dbReference type="InterPro" id="IPR030476">
    <property type="entry name" value="Pentaxin_CS"/>
</dbReference>
<accession>A0A2K6S300</accession>
<dbReference type="CTD" id="1401"/>
<dbReference type="PROSITE" id="PS51828">
    <property type="entry name" value="PTX_2"/>
    <property type="match status" value="1"/>
</dbReference>
<name>A0A2K6S300_SAIBB</name>
<dbReference type="SMART" id="SM00159">
    <property type="entry name" value="PTX"/>
    <property type="match status" value="1"/>
</dbReference>
<dbReference type="GO" id="GO:0030169">
    <property type="term" value="F:low-density lipoprotein particle binding"/>
    <property type="evidence" value="ECO:0007669"/>
    <property type="project" value="Ensembl"/>
</dbReference>
<feature type="chain" id="PRO_5014211903" description="Pentraxin family member" evidence="11">
    <location>
        <begin position="19"/>
        <end position="225"/>
    </location>
</feature>
<dbReference type="RefSeq" id="XP_003937959.1">
    <property type="nucleotide sequence ID" value="XM_003937910.2"/>
</dbReference>
<dbReference type="GO" id="GO:0010888">
    <property type="term" value="P:negative regulation of lipid storage"/>
    <property type="evidence" value="ECO:0007669"/>
    <property type="project" value="Ensembl"/>
</dbReference>
<dbReference type="Pfam" id="PF00354">
    <property type="entry name" value="Pentaxin"/>
    <property type="match status" value="1"/>
</dbReference>
<dbReference type="CDD" id="cd00152">
    <property type="entry name" value="PTX"/>
    <property type="match status" value="1"/>
</dbReference>
<reference evidence="13" key="2">
    <citation type="submission" date="2025-09" db="UniProtKB">
        <authorList>
            <consortium name="Ensembl"/>
        </authorList>
    </citation>
    <scope>IDENTIFICATION</scope>
</reference>
<evidence type="ECO:0000313" key="14">
    <source>
        <dbReference type="Proteomes" id="UP000233220"/>
    </source>
</evidence>
<evidence type="ECO:0000256" key="1">
    <source>
        <dbReference type="ARBA" id="ARBA00004613"/>
    </source>
</evidence>
<dbReference type="InterPro" id="IPR051005">
    <property type="entry name" value="Pentraxin_domain"/>
</dbReference>
<dbReference type="GeneID" id="101053782"/>
<dbReference type="PANTHER" id="PTHR45869">
    <property type="entry name" value="C-REACTIVE PROTEIN-RELATED"/>
    <property type="match status" value="1"/>
</dbReference>
<dbReference type="GO" id="GO:0032945">
    <property type="term" value="P:negative regulation of mononuclear cell proliferation"/>
    <property type="evidence" value="ECO:0007669"/>
    <property type="project" value="Ensembl"/>
</dbReference>